<evidence type="ECO:0000313" key="3">
    <source>
        <dbReference type="Proteomes" id="UP000572377"/>
    </source>
</evidence>
<protein>
    <submittedName>
        <fullName evidence="2">Uncharacterized protein</fullName>
    </submittedName>
</protein>
<comment type="caution">
    <text evidence="2">The sequence shown here is derived from an EMBL/GenBank/DDBJ whole genome shotgun (WGS) entry which is preliminary data.</text>
</comment>
<feature type="signal peptide" evidence="1">
    <location>
        <begin position="1"/>
        <end position="26"/>
    </location>
</feature>
<proteinExistence type="predicted"/>
<sequence length="761" mass="77022">MPNGLVAALPALLIGLALAVAPPARAQTPDRLDAWLSGAEVLAGALDRTQFDLDALALEMALATPEEIAARVDALVATQIYPGALRGAEGSLAAGSGNSLDQALLTIRLLTDAGYETRLARARLGDEDAARLLAAGAAPQRPPALADPATAAAALDGMGAAIEDPALTAAVGAYLDGPAALPDAPAEVRAQADRLIAALGDAMPGPAALGALMEDEARDYFWVQHRLFAGDDWQDLHTAFTPGTPLEPAEFVASPLPDDLLHRVEIRFRLVVRDGGRITETDLMSPVSFAPAAQGRMPLVFSILPDGVLKGEPDIFRAAPESTFFFPLLNGALGDRAMAFTREGVTAPAADVLAGGAMSDLIATVGARTSRAVGLLDSLGGGADDDLPPDTPVTEVMGLVMSVTHTPPFGAPRIEHVRHLADRRGADGRAEGAVLAMPDAAPPEIAVLGRWTLLGLAGGTGPAEVVAAQIDRALALRDAAPVADGVVPGQPTANPAQLLVTAEMLDRAAALGAGQGTTVYRAGPGLAMIHQTGRIEGDRVIQTAGIDILATARRALGPDGAPDPAAALRAGVAETLAETVLGTSVAPGTGPEALARIGSWEPLVAAPELRLARRAAELEDLPPGARAAAAADLARGAVLALATGGGVAWWRVDPVSGATIGVDALGRGAEAADYVSLVDAIITGVFIGYGASQCGGEGAAYACCVGTNFAFGMIGFAVLDKVAKGIVALQFADDVGAGLTGLAAGTTASATGWNPMSAICE</sequence>
<organism evidence="2 3">
    <name type="scientific">Halovulum dunhuangense</name>
    <dbReference type="NCBI Taxonomy" id="1505036"/>
    <lineage>
        <taxon>Bacteria</taxon>
        <taxon>Pseudomonadati</taxon>
        <taxon>Pseudomonadota</taxon>
        <taxon>Alphaproteobacteria</taxon>
        <taxon>Rhodobacterales</taxon>
        <taxon>Paracoccaceae</taxon>
        <taxon>Halovulum</taxon>
    </lineage>
</organism>
<dbReference type="RefSeq" id="WP_171323566.1">
    <property type="nucleotide sequence ID" value="NZ_JABFBC010000001.1"/>
</dbReference>
<evidence type="ECO:0000256" key="1">
    <source>
        <dbReference type="SAM" id="SignalP"/>
    </source>
</evidence>
<dbReference type="Proteomes" id="UP000572377">
    <property type="component" value="Unassembled WGS sequence"/>
</dbReference>
<name>A0A849L1G2_9RHOB</name>
<dbReference type="EMBL" id="JABFBC010000001">
    <property type="protein sequence ID" value="NNU80095.1"/>
    <property type="molecule type" value="Genomic_DNA"/>
</dbReference>
<keyword evidence="3" id="KW-1185">Reference proteome</keyword>
<keyword evidence="1" id="KW-0732">Signal</keyword>
<dbReference type="AlphaFoldDB" id="A0A849L1G2"/>
<accession>A0A849L1G2</accession>
<evidence type="ECO:0000313" key="2">
    <source>
        <dbReference type="EMBL" id="NNU80095.1"/>
    </source>
</evidence>
<reference evidence="2 3" key="1">
    <citation type="submission" date="2020-05" db="EMBL/GenBank/DDBJ databases">
        <title>Gimesia benthica sp. nov., a novel planctomycete isolated from a deep-sea water sample of the Northwest Indian Ocean.</title>
        <authorList>
            <person name="Wang J."/>
            <person name="Ruan C."/>
            <person name="Song L."/>
            <person name="Zhu Y."/>
            <person name="Li A."/>
            <person name="Zheng X."/>
            <person name="Wang L."/>
            <person name="Lu Z."/>
            <person name="Huang Y."/>
            <person name="Du W."/>
            <person name="Zhou Y."/>
            <person name="Huang L."/>
            <person name="Dai X."/>
        </authorList>
    </citation>
    <scope>NUCLEOTIDE SEQUENCE [LARGE SCALE GENOMIC DNA]</scope>
    <source>
        <strain evidence="2 3">YYQ-30</strain>
    </source>
</reference>
<gene>
    <name evidence="2" type="ORF">HMH01_06555</name>
</gene>
<feature type="chain" id="PRO_5032754481" evidence="1">
    <location>
        <begin position="27"/>
        <end position="761"/>
    </location>
</feature>